<dbReference type="GeneID" id="70234140"/>
<reference evidence="2" key="2">
    <citation type="submission" date="2021-01" db="EMBL/GenBank/DDBJ databases">
        <authorList>
            <person name="Schikora-Tamarit M.A."/>
        </authorList>
    </citation>
    <scope>NUCLEOTIDE SEQUENCE</scope>
    <source>
        <strain evidence="2">CBS6075</strain>
    </source>
</reference>
<evidence type="ECO:0000313" key="2">
    <source>
        <dbReference type="EMBL" id="KAH3668419.1"/>
    </source>
</evidence>
<protein>
    <submittedName>
        <fullName evidence="2">Uncharacterized protein</fullName>
    </submittedName>
</protein>
<feature type="compositionally biased region" description="Basic and acidic residues" evidence="1">
    <location>
        <begin position="460"/>
        <end position="480"/>
    </location>
</feature>
<dbReference type="OrthoDB" id="3996815at2759"/>
<feature type="compositionally biased region" description="Polar residues" evidence="1">
    <location>
        <begin position="496"/>
        <end position="526"/>
    </location>
</feature>
<dbReference type="RefSeq" id="XP_046062833.1">
    <property type="nucleotide sequence ID" value="XM_046203014.1"/>
</dbReference>
<name>A0A9P8T7F3_9ASCO</name>
<dbReference type="AlphaFoldDB" id="A0A9P8T7F3"/>
<reference evidence="2" key="1">
    <citation type="journal article" date="2021" name="Open Biol.">
        <title>Shared evolutionary footprints suggest mitochondrial oxidative damage underlies multiple complex I losses in fungi.</title>
        <authorList>
            <person name="Schikora-Tamarit M.A."/>
            <person name="Marcet-Houben M."/>
            <person name="Nosek J."/>
            <person name="Gabaldon T."/>
        </authorList>
    </citation>
    <scope>NUCLEOTIDE SEQUENCE</scope>
    <source>
        <strain evidence="2">CBS6075</strain>
    </source>
</reference>
<feature type="region of interest" description="Disordered" evidence="1">
    <location>
        <begin position="404"/>
        <end position="587"/>
    </location>
</feature>
<feature type="compositionally biased region" description="Basic and acidic residues" evidence="1">
    <location>
        <begin position="441"/>
        <end position="451"/>
    </location>
</feature>
<feature type="compositionally biased region" description="Polar residues" evidence="1">
    <location>
        <begin position="536"/>
        <end position="552"/>
    </location>
</feature>
<organism evidence="2 3">
    <name type="scientific">Ogataea philodendri</name>
    <dbReference type="NCBI Taxonomy" id="1378263"/>
    <lineage>
        <taxon>Eukaryota</taxon>
        <taxon>Fungi</taxon>
        <taxon>Dikarya</taxon>
        <taxon>Ascomycota</taxon>
        <taxon>Saccharomycotina</taxon>
        <taxon>Pichiomycetes</taxon>
        <taxon>Pichiales</taxon>
        <taxon>Pichiaceae</taxon>
        <taxon>Ogataea</taxon>
    </lineage>
</organism>
<proteinExistence type="predicted"/>
<evidence type="ECO:0000313" key="3">
    <source>
        <dbReference type="Proteomes" id="UP000769157"/>
    </source>
</evidence>
<keyword evidence="3" id="KW-1185">Reference proteome</keyword>
<accession>A0A9P8T7F3</accession>
<dbReference type="Proteomes" id="UP000769157">
    <property type="component" value="Unassembled WGS sequence"/>
</dbReference>
<evidence type="ECO:0000256" key="1">
    <source>
        <dbReference type="SAM" id="MobiDB-lite"/>
    </source>
</evidence>
<comment type="caution">
    <text evidence="2">The sequence shown here is derived from an EMBL/GenBank/DDBJ whole genome shotgun (WGS) entry which is preliminary data.</text>
</comment>
<feature type="compositionally biased region" description="Polar residues" evidence="1">
    <location>
        <begin position="404"/>
        <end position="422"/>
    </location>
</feature>
<sequence length="587" mass="62808">MLAVSLAAVNSGAPSLGSSYGPLNGSWDVSSVTDCLLSCSSARIWSMSCSSAVAGFLALFFFFLLEVFPDTGAGLLETGMVSLSVSSDSSSSSPPSNWNAFTALGSEGAVWLPLGRSQWSSLFKHLVNLLQSQTLGFWDQQNGVQQAASAQGSPDEEHLGSKVTLVLVGHVWSNNGDNTVPKPVGSGRETNTSGSDRQWEDLTDNNPGSWTPSRCKEEDVDADEGDHGTDSFVVVSINNTSNSNDELTHNHTESTVDHQWTTSNFLHGNERNWSGENVDDGGDHGNKELVANGAQFLEESGTEVEDEVDTGPLLHHLQRGTQDGLSEVGRWLSEATGEAGGPRANVTGGWDNALFVFVVGHNLGQFLLDVVAVDGLSSESGKNLSSLVELALLDVVSWGVWEQEQTTSQDDSPKQLQTNRNSVGARVGSVLGTVVNTGSHHQSDGDKELVTRNDSTSHLSRRDFRKVQHNNSGHETDTHTGNHSSHHKQSNGGRGSLQNNTKRINSATTNDDGSSTEHVGQITSHNGSHKIHSHDTGNVSRVISEQNTTKSTESTHEISSKSQRSFNSVDVGGTSDRHGNTSVVFHY</sequence>
<dbReference type="EMBL" id="JAEUBE010000158">
    <property type="protein sequence ID" value="KAH3668419.1"/>
    <property type="molecule type" value="Genomic_DNA"/>
</dbReference>
<feature type="region of interest" description="Disordered" evidence="1">
    <location>
        <begin position="174"/>
        <end position="230"/>
    </location>
</feature>
<gene>
    <name evidence="2" type="ORF">OGAPHI_002173</name>
</gene>